<feature type="compositionally biased region" description="Polar residues" evidence="5">
    <location>
        <begin position="428"/>
        <end position="446"/>
    </location>
</feature>
<evidence type="ECO:0000313" key="7">
    <source>
        <dbReference type="EMBL" id="QDS68330.1"/>
    </source>
</evidence>
<feature type="region of interest" description="Disordered" evidence="5">
    <location>
        <begin position="304"/>
        <end position="325"/>
    </location>
</feature>
<dbReference type="EMBL" id="CP042185">
    <property type="protein sequence ID" value="QDS68330.1"/>
    <property type="molecule type" value="Genomic_DNA"/>
</dbReference>
<evidence type="ECO:0000313" key="8">
    <source>
        <dbReference type="Proteomes" id="UP000316270"/>
    </source>
</evidence>
<feature type="compositionally biased region" description="Low complexity" evidence="5">
    <location>
        <begin position="231"/>
        <end position="244"/>
    </location>
</feature>
<dbReference type="PANTHER" id="PTHR15549">
    <property type="entry name" value="PAIRED IMMUNOGLOBULIN-LIKE TYPE 2 RECEPTOR"/>
    <property type="match status" value="1"/>
</dbReference>
<name>A0A517KY82_9PEZI</name>
<feature type="region of interest" description="Disordered" evidence="5">
    <location>
        <begin position="1"/>
        <end position="179"/>
    </location>
</feature>
<feature type="region of interest" description="Disordered" evidence="5">
    <location>
        <begin position="393"/>
        <end position="624"/>
    </location>
</feature>
<evidence type="ECO:0000256" key="2">
    <source>
        <dbReference type="ARBA" id="ARBA00022692"/>
    </source>
</evidence>
<evidence type="ECO:0000256" key="5">
    <source>
        <dbReference type="SAM" id="MobiDB-lite"/>
    </source>
</evidence>
<evidence type="ECO:0000256" key="1">
    <source>
        <dbReference type="ARBA" id="ARBA00004167"/>
    </source>
</evidence>
<keyword evidence="8" id="KW-1185">Reference proteome</keyword>
<dbReference type="AlphaFoldDB" id="A0A517KY82"/>
<proteinExistence type="predicted"/>
<keyword evidence="4 6" id="KW-0472">Membrane</keyword>
<dbReference type="OrthoDB" id="3938448at2759"/>
<accession>A0A517KY82</accession>
<comment type="subcellular location">
    <subcellularLocation>
        <location evidence="1">Membrane</location>
        <topology evidence="1">Single-pass membrane protein</topology>
    </subcellularLocation>
</comment>
<feature type="compositionally biased region" description="Pro residues" evidence="5">
    <location>
        <begin position="1"/>
        <end position="10"/>
    </location>
</feature>
<dbReference type="PRINTS" id="PR01217">
    <property type="entry name" value="PRICHEXTENSN"/>
</dbReference>
<dbReference type="GO" id="GO:0071944">
    <property type="term" value="C:cell periphery"/>
    <property type="evidence" value="ECO:0007669"/>
    <property type="project" value="UniProtKB-ARBA"/>
</dbReference>
<evidence type="ECO:0000256" key="3">
    <source>
        <dbReference type="ARBA" id="ARBA00022989"/>
    </source>
</evidence>
<keyword evidence="3 6" id="KW-1133">Transmembrane helix</keyword>
<dbReference type="PANTHER" id="PTHR15549:SF26">
    <property type="entry name" value="AXIAL BUDDING PATTERN PROTEIN 2-RELATED"/>
    <property type="match status" value="1"/>
</dbReference>
<sequence>MPLPQVPPDILPDSVPSLIDSNTPASALSGTPISPVVSSPEPAPPQLSNVEPTTSPPAAKPIGTAATSPKQPPALETPVTPPTVPPASVDSPPPATPALNPATEAPPTPIPIPTPEPKPEKPSPTFWISANNSSTSPADSQPQPQPQPQPPQPPPAPVLTTSYPDPRASPTNQPDATTFTTVTNTPLLVAGARPSSTLTPQATKPSSPRVPEPTAGKGPGVIASSPFDIPSGSQAPPKSSKGSGSTVGGVIGGLVAAILLGLLLFFLWKWRARKIARANERLSFGPYGNGIDASTGNVLVASVPRPEDESPPTQPQPMIERYGYIPPPRTRYFQPAVDNGRMLLRPIDSIEEMSERGSTDVTKNVGFAGTNPFDDSHAIDHMEPTLPSIDLPEGPTGTPEHIGAGARHRSQSLGSGQGSRPKMADASPQGNFTSVWTPPTMHSANGQERYKNAPITPMRRYPTNPTTAQGPMGGIQRNRRSRSVGGYNRFPPGHNTIMSSPAWNQSAPIASGSGRRPSCATREANAPVASSPPSAYAKSPLKKSSTSSLRERPSPTNWMTPDLANPLHQPPQPPQQPQPVARSNTRTMRLGSIDRGPELTVGSVWGAASGNIDNRGGGGPARNF</sequence>
<feature type="compositionally biased region" description="Gly residues" evidence="5">
    <location>
        <begin position="615"/>
        <end position="624"/>
    </location>
</feature>
<feature type="region of interest" description="Disordered" evidence="5">
    <location>
        <begin position="191"/>
        <end position="245"/>
    </location>
</feature>
<protein>
    <submittedName>
        <fullName evidence="7">Uncharacterized protein</fullName>
    </submittedName>
</protein>
<keyword evidence="2 6" id="KW-0812">Transmembrane</keyword>
<feature type="compositionally biased region" description="Polar residues" evidence="5">
    <location>
        <begin position="496"/>
        <end position="508"/>
    </location>
</feature>
<reference evidence="7 8" key="1">
    <citation type="submission" date="2019-07" db="EMBL/GenBank/DDBJ databases">
        <title>Finished genome of Venturia effusa.</title>
        <authorList>
            <person name="Young C.A."/>
            <person name="Cox M.P."/>
            <person name="Ganley A.R.D."/>
            <person name="David W.J."/>
        </authorList>
    </citation>
    <scope>NUCLEOTIDE SEQUENCE [LARGE SCALE GENOMIC DNA]</scope>
    <source>
        <strain evidence="8">albino</strain>
    </source>
</reference>
<evidence type="ECO:0000256" key="4">
    <source>
        <dbReference type="ARBA" id="ARBA00023136"/>
    </source>
</evidence>
<feature type="compositionally biased region" description="Polar residues" evidence="5">
    <location>
        <begin position="126"/>
        <end position="140"/>
    </location>
</feature>
<feature type="compositionally biased region" description="Pro residues" evidence="5">
    <location>
        <begin position="568"/>
        <end position="577"/>
    </location>
</feature>
<organism evidence="7 8">
    <name type="scientific">Venturia effusa</name>
    <dbReference type="NCBI Taxonomy" id="50376"/>
    <lineage>
        <taxon>Eukaryota</taxon>
        <taxon>Fungi</taxon>
        <taxon>Dikarya</taxon>
        <taxon>Ascomycota</taxon>
        <taxon>Pezizomycotina</taxon>
        <taxon>Dothideomycetes</taxon>
        <taxon>Pleosporomycetidae</taxon>
        <taxon>Venturiales</taxon>
        <taxon>Venturiaceae</taxon>
        <taxon>Venturia</taxon>
    </lineage>
</organism>
<feature type="compositionally biased region" description="Pro residues" evidence="5">
    <location>
        <begin position="104"/>
        <end position="116"/>
    </location>
</feature>
<feature type="compositionally biased region" description="Polar residues" evidence="5">
    <location>
        <begin position="159"/>
        <end position="176"/>
    </location>
</feature>
<feature type="compositionally biased region" description="Low complexity" evidence="5">
    <location>
        <begin position="526"/>
        <end position="548"/>
    </location>
</feature>
<dbReference type="GO" id="GO:0016020">
    <property type="term" value="C:membrane"/>
    <property type="evidence" value="ECO:0007669"/>
    <property type="project" value="UniProtKB-SubCell"/>
</dbReference>
<evidence type="ECO:0000256" key="6">
    <source>
        <dbReference type="SAM" id="Phobius"/>
    </source>
</evidence>
<gene>
    <name evidence="7" type="ORF">FKW77_010696</name>
</gene>
<feature type="compositionally biased region" description="Pro residues" evidence="5">
    <location>
        <begin position="143"/>
        <end position="157"/>
    </location>
</feature>
<feature type="compositionally biased region" description="Polar residues" evidence="5">
    <location>
        <begin position="19"/>
        <end position="31"/>
    </location>
</feature>
<feature type="compositionally biased region" description="Pro residues" evidence="5">
    <location>
        <begin position="79"/>
        <end position="96"/>
    </location>
</feature>
<feature type="transmembrane region" description="Helical" evidence="6">
    <location>
        <begin position="247"/>
        <end position="268"/>
    </location>
</feature>
<feature type="compositionally biased region" description="Polar residues" evidence="5">
    <location>
        <begin position="194"/>
        <end position="206"/>
    </location>
</feature>
<dbReference type="InterPro" id="IPR051694">
    <property type="entry name" value="Immunoregulatory_rcpt-like"/>
</dbReference>
<dbReference type="Proteomes" id="UP000316270">
    <property type="component" value="Chromosome 1"/>
</dbReference>